<evidence type="ECO:0000313" key="4">
    <source>
        <dbReference type="EMBL" id="EPY37158.1"/>
    </source>
</evidence>
<dbReference type="OrthoDB" id="267604at2759"/>
<feature type="transmembrane region" description="Helical" evidence="2">
    <location>
        <begin position="60"/>
        <end position="81"/>
    </location>
</feature>
<dbReference type="Proteomes" id="UP000015354">
    <property type="component" value="Unassembled WGS sequence"/>
</dbReference>
<gene>
    <name evidence="4" type="ORF">STCU_00139</name>
    <name evidence="3" type="ORF">STCU_03942</name>
</gene>
<feature type="compositionally biased region" description="Basic and acidic residues" evidence="1">
    <location>
        <begin position="38"/>
        <end position="50"/>
    </location>
</feature>
<reference evidence="4 5" key="1">
    <citation type="journal article" date="2013" name="PLoS ONE">
        <title>Predicting the Proteins of Angomonas deanei, Strigomonas culicis and Their Respective Endosymbionts Reveals New Aspects of the Trypanosomatidae Family.</title>
        <authorList>
            <person name="Motta M.C."/>
            <person name="Martins A.C."/>
            <person name="de Souza S.S."/>
            <person name="Catta-Preta C.M."/>
            <person name="Silva R."/>
            <person name="Klein C.C."/>
            <person name="de Almeida L.G."/>
            <person name="de Lima Cunha O."/>
            <person name="Ciapina L.P."/>
            <person name="Brocchi M."/>
            <person name="Colabardini A.C."/>
            <person name="de Araujo Lima B."/>
            <person name="Machado C.R."/>
            <person name="de Almeida Soares C.M."/>
            <person name="Probst C.M."/>
            <person name="de Menezes C.B."/>
            <person name="Thompson C.E."/>
            <person name="Bartholomeu D.C."/>
            <person name="Gradia D.F."/>
            <person name="Pavoni D.P."/>
            <person name="Grisard E.C."/>
            <person name="Fantinatti-Garboggini F."/>
            <person name="Marchini F.K."/>
            <person name="Rodrigues-Luiz G.F."/>
            <person name="Wagner G."/>
            <person name="Goldman G.H."/>
            <person name="Fietto J.L."/>
            <person name="Elias M.C."/>
            <person name="Goldman M.H."/>
            <person name="Sagot M.F."/>
            <person name="Pereira M."/>
            <person name="Stoco P.H."/>
            <person name="de Mendonca-Neto R.P."/>
            <person name="Teixeira S.M."/>
            <person name="Maciel T.E."/>
            <person name="de Oliveira Mendes T.A."/>
            <person name="Urmenyi T.P."/>
            <person name="de Souza W."/>
            <person name="Schenkman S."/>
            <person name="de Vasconcelos A.T."/>
        </authorList>
    </citation>
    <scope>NUCLEOTIDE SEQUENCE [LARGE SCALE GENOMIC DNA]</scope>
</reference>
<proteinExistence type="predicted"/>
<name>S9V8P3_9TRYP</name>
<dbReference type="EMBL" id="ATMH01000139">
    <property type="protein sequence ID" value="EPY37158.1"/>
    <property type="molecule type" value="Genomic_DNA"/>
</dbReference>
<organism evidence="4 5">
    <name type="scientific">Strigomonas culicis</name>
    <dbReference type="NCBI Taxonomy" id="28005"/>
    <lineage>
        <taxon>Eukaryota</taxon>
        <taxon>Discoba</taxon>
        <taxon>Euglenozoa</taxon>
        <taxon>Kinetoplastea</taxon>
        <taxon>Metakinetoplastina</taxon>
        <taxon>Trypanosomatida</taxon>
        <taxon>Trypanosomatidae</taxon>
        <taxon>Strigomonadinae</taxon>
        <taxon>Strigomonas</taxon>
    </lineage>
</organism>
<accession>S9V8P3</accession>
<comment type="caution">
    <text evidence="4">The sequence shown here is derived from an EMBL/GenBank/DDBJ whole genome shotgun (WGS) entry which is preliminary data.</text>
</comment>
<evidence type="ECO:0000313" key="5">
    <source>
        <dbReference type="Proteomes" id="UP000015354"/>
    </source>
</evidence>
<keyword evidence="2" id="KW-1133">Transmembrane helix</keyword>
<dbReference type="AlphaFoldDB" id="S9V8P3"/>
<sequence>MRNHIVFFKFSKAFLHFYMPASPVTKMRARANQAPKRLSKEEKDKIKEEREKKKTAIPKWLVWFMFFLLVGSTLVQTYFVLTSSPKLTEEEN</sequence>
<protein>
    <recommendedName>
        <fullName evidence="6">Ribosome associated membrane protein RAMP4</fullName>
    </recommendedName>
</protein>
<evidence type="ECO:0000256" key="2">
    <source>
        <dbReference type="SAM" id="Phobius"/>
    </source>
</evidence>
<keyword evidence="2" id="KW-0472">Membrane</keyword>
<keyword evidence="2" id="KW-0812">Transmembrane</keyword>
<evidence type="ECO:0008006" key="6">
    <source>
        <dbReference type="Google" id="ProtNLM"/>
    </source>
</evidence>
<keyword evidence="5" id="KW-1185">Reference proteome</keyword>
<feature type="region of interest" description="Disordered" evidence="1">
    <location>
        <begin position="29"/>
        <end position="50"/>
    </location>
</feature>
<dbReference type="EMBL" id="ATMH01003942">
    <property type="protein sequence ID" value="EPY30689.1"/>
    <property type="molecule type" value="Genomic_DNA"/>
</dbReference>
<evidence type="ECO:0000313" key="3">
    <source>
        <dbReference type="EMBL" id="EPY30689.1"/>
    </source>
</evidence>
<evidence type="ECO:0000256" key="1">
    <source>
        <dbReference type="SAM" id="MobiDB-lite"/>
    </source>
</evidence>
<reference evidence="4" key="2">
    <citation type="submission" date="2013-03" db="EMBL/GenBank/DDBJ databases">
        <authorList>
            <person name="Motta M.C.M."/>
            <person name="Martins A.C.A."/>
            <person name="Preta C.M.C.C."/>
            <person name="Silva R."/>
            <person name="de Souza S.S."/>
            <person name="Klein C.C."/>
            <person name="de Almeida L.G.P."/>
            <person name="Cunha O.L."/>
            <person name="Colabardini A.C."/>
            <person name="Lima B.A."/>
            <person name="Machado C.R."/>
            <person name="Soares C.M.A."/>
            <person name="de Menezes C.B.A."/>
            <person name="Bartolomeu D.C."/>
            <person name="Grisard E.C."/>
            <person name="Fantinatti-Garboggini F."/>
            <person name="Rodrigues-Luiz G.F."/>
            <person name="Wagner G."/>
            <person name="Goldman G.H."/>
            <person name="Fietto J.L.R."/>
            <person name="Ciapina L.P."/>
            <person name="Brocchi M."/>
            <person name="Elias M.C."/>
            <person name="Goldman M.H.S."/>
            <person name="Sagot M.-F."/>
            <person name="Pereira M."/>
            <person name="Stoco P.H."/>
            <person name="Teixeira S.M.R."/>
            <person name="de Mendonca-Neto R.P."/>
            <person name="Maciel T.E.F."/>
            <person name="Mendes T.A.O."/>
            <person name="Urmenyi T.P."/>
            <person name="Teixeira M.M.G."/>
            <person name="de Camargo E.F.P."/>
            <person name="de Sousa W."/>
            <person name="Schenkman S."/>
            <person name="de Vasconcelos A.T.R."/>
        </authorList>
    </citation>
    <scope>NUCLEOTIDE SEQUENCE</scope>
</reference>